<dbReference type="InterPro" id="IPR005920">
    <property type="entry name" value="HutI"/>
</dbReference>
<proteinExistence type="inferred from homology"/>
<comment type="subcellular location">
    <subcellularLocation>
        <location evidence="7">Cytoplasm</location>
    </subcellularLocation>
</comment>
<feature type="binding site" evidence="7">
    <location>
        <position position="80"/>
    </location>
    <ligand>
        <name>Fe(3+)</name>
        <dbReference type="ChEBI" id="CHEBI:29034"/>
    </ligand>
</feature>
<evidence type="ECO:0000259" key="8">
    <source>
        <dbReference type="Pfam" id="PF01979"/>
    </source>
</evidence>
<dbReference type="CDD" id="cd01296">
    <property type="entry name" value="Imidazolone-5PH"/>
    <property type="match status" value="1"/>
</dbReference>
<dbReference type="SUPFAM" id="SSF51338">
    <property type="entry name" value="Composite domain of metallo-dependent hydrolases"/>
    <property type="match status" value="1"/>
</dbReference>
<feature type="binding site" evidence="7">
    <location>
        <position position="80"/>
    </location>
    <ligand>
        <name>Zn(2+)</name>
        <dbReference type="ChEBI" id="CHEBI:29105"/>
    </ligand>
</feature>
<feature type="binding site" evidence="7">
    <location>
        <position position="322"/>
    </location>
    <ligand>
        <name>Zn(2+)</name>
        <dbReference type="ChEBI" id="CHEBI:29105"/>
    </ligand>
</feature>
<feature type="domain" description="Amidohydrolase-related" evidence="8">
    <location>
        <begin position="219"/>
        <end position="410"/>
    </location>
</feature>
<comment type="function">
    <text evidence="7">Catalyzes the hydrolytic cleavage of the carbon-nitrogen bond in imidazolone-5-propanoate to yield N-formimidoyl-L-glutamate. It is the third step in the universal histidine degradation pathway.</text>
</comment>
<name>A0ABY9XPG7_9FLAO</name>
<organism evidence="9 10">
    <name type="scientific">Thalassobellus suaedae</name>
    <dbReference type="NCBI Taxonomy" id="3074124"/>
    <lineage>
        <taxon>Bacteria</taxon>
        <taxon>Pseudomonadati</taxon>
        <taxon>Bacteroidota</taxon>
        <taxon>Flavobacteriia</taxon>
        <taxon>Flavobacteriales</taxon>
        <taxon>Flavobacteriaceae</taxon>
        <taxon>Thalassobellus</taxon>
    </lineage>
</organism>
<feature type="binding site" evidence="7">
    <location>
        <position position="322"/>
    </location>
    <ligand>
        <name>Fe(3+)</name>
        <dbReference type="ChEBI" id="CHEBI:29034"/>
    </ligand>
</feature>
<dbReference type="HAMAP" id="MF_00372">
    <property type="entry name" value="HutI"/>
    <property type="match status" value="1"/>
</dbReference>
<dbReference type="PANTHER" id="PTHR42752">
    <property type="entry name" value="IMIDAZOLONEPROPIONASE"/>
    <property type="match status" value="1"/>
</dbReference>
<feature type="binding site" evidence="7">
    <location>
        <position position="78"/>
    </location>
    <ligand>
        <name>Zn(2+)</name>
        <dbReference type="ChEBI" id="CHEBI:29105"/>
    </ligand>
</feature>
<comment type="catalytic activity">
    <reaction evidence="7">
        <text>4-imidazolone-5-propanoate + H2O = N-formimidoyl-L-glutamate</text>
        <dbReference type="Rhea" id="RHEA:23660"/>
        <dbReference type="ChEBI" id="CHEBI:15377"/>
        <dbReference type="ChEBI" id="CHEBI:58928"/>
        <dbReference type="ChEBI" id="CHEBI:77893"/>
        <dbReference type="EC" id="3.5.2.7"/>
    </reaction>
</comment>
<reference evidence="9 10" key="1">
    <citation type="submission" date="2023-09" db="EMBL/GenBank/DDBJ databases">
        <title>Thalassobella suaedae gen. nov., sp. nov., a marine bacterium of the family Flavobacteriaceae isolated from a halophyte Suaeda japonica.</title>
        <authorList>
            <person name="Lee S.Y."/>
            <person name="Hwang C.Y."/>
        </authorList>
    </citation>
    <scope>NUCLEOTIDE SEQUENCE [LARGE SCALE GENOMIC DNA]</scope>
    <source>
        <strain evidence="9 10">HL-DH14</strain>
    </source>
</reference>
<feature type="binding site" evidence="7">
    <location>
        <position position="327"/>
    </location>
    <ligand>
        <name>4-imidazolone-5-propanoate</name>
        <dbReference type="ChEBI" id="CHEBI:77893"/>
    </ligand>
</feature>
<protein>
    <recommendedName>
        <fullName evidence="1 7">Imidazolonepropionase</fullName>
        <ecNumber evidence="1 7">3.5.2.7</ecNumber>
    </recommendedName>
    <alternativeName>
        <fullName evidence="7">Imidazolone-5-propionate hydrolase</fullName>
    </alternativeName>
</protein>
<dbReference type="InterPro" id="IPR032466">
    <property type="entry name" value="Metal_Hydrolase"/>
</dbReference>
<dbReference type="SUPFAM" id="SSF51556">
    <property type="entry name" value="Metallo-dependent hydrolases"/>
    <property type="match status" value="1"/>
</dbReference>
<dbReference type="Gene3D" id="2.30.40.10">
    <property type="entry name" value="Urease, subunit C, domain 1"/>
    <property type="match status" value="1"/>
</dbReference>
<accession>A0ABY9XPG7</accession>
<evidence type="ECO:0000256" key="6">
    <source>
        <dbReference type="ARBA" id="ARBA00023004"/>
    </source>
</evidence>
<comment type="similarity">
    <text evidence="7">Belongs to the metallo-dependent hydrolases superfamily. HutI family.</text>
</comment>
<feature type="binding site" evidence="7">
    <location>
        <position position="87"/>
    </location>
    <ligand>
        <name>4-imidazolone-5-propanoate</name>
        <dbReference type="ChEBI" id="CHEBI:77893"/>
    </ligand>
</feature>
<keyword evidence="5 7" id="KW-0862">Zinc</keyword>
<feature type="binding site" evidence="7">
    <location>
        <position position="78"/>
    </location>
    <ligand>
        <name>Fe(3+)</name>
        <dbReference type="ChEBI" id="CHEBI:29034"/>
    </ligand>
</feature>
<feature type="binding site" evidence="7">
    <location>
        <position position="183"/>
    </location>
    <ligand>
        <name>4-imidazolone-5-propanoate</name>
        <dbReference type="ChEBI" id="CHEBI:77893"/>
    </ligand>
</feature>
<dbReference type="PANTHER" id="PTHR42752:SF1">
    <property type="entry name" value="IMIDAZOLONEPROPIONASE-RELATED"/>
    <property type="match status" value="1"/>
</dbReference>
<evidence type="ECO:0000256" key="1">
    <source>
        <dbReference type="ARBA" id="ARBA00012864"/>
    </source>
</evidence>
<feature type="binding site" evidence="7">
    <location>
        <position position="326"/>
    </location>
    <ligand>
        <name>N-formimidoyl-L-glutamate</name>
        <dbReference type="ChEBI" id="CHEBI:58928"/>
    </ligand>
</feature>
<keyword evidence="2 7" id="KW-0479">Metal-binding</keyword>
<evidence type="ECO:0000313" key="9">
    <source>
        <dbReference type="EMBL" id="WNH07827.1"/>
    </source>
</evidence>
<keyword evidence="4 7" id="KW-0369">Histidine metabolism</keyword>
<dbReference type="EMBL" id="CP134537">
    <property type="protein sequence ID" value="WNH07827.1"/>
    <property type="molecule type" value="Genomic_DNA"/>
</dbReference>
<dbReference type="Proteomes" id="UP001302806">
    <property type="component" value="Chromosome"/>
</dbReference>
<evidence type="ECO:0000256" key="4">
    <source>
        <dbReference type="ARBA" id="ARBA00022808"/>
    </source>
</evidence>
<evidence type="ECO:0000313" key="10">
    <source>
        <dbReference type="Proteomes" id="UP001302806"/>
    </source>
</evidence>
<keyword evidence="6 7" id="KW-0408">Iron</keyword>
<keyword evidence="3 7" id="KW-0378">Hydrolase</keyword>
<feature type="binding site" evidence="7">
    <location>
        <position position="150"/>
    </location>
    <ligand>
        <name>N-formimidoyl-L-glutamate</name>
        <dbReference type="ChEBI" id="CHEBI:58928"/>
    </ligand>
</feature>
<gene>
    <name evidence="7 9" type="primary">hutI</name>
    <name evidence="9" type="ORF">RHP51_11540</name>
</gene>
<evidence type="ECO:0000256" key="2">
    <source>
        <dbReference type="ARBA" id="ARBA00022723"/>
    </source>
</evidence>
<feature type="binding site" evidence="7">
    <location>
        <position position="251"/>
    </location>
    <ligand>
        <name>4-imidazolone-5-propanoate</name>
        <dbReference type="ChEBI" id="CHEBI:77893"/>
    </ligand>
</feature>
<dbReference type="InterPro" id="IPR006680">
    <property type="entry name" value="Amidohydro-rel"/>
</dbReference>
<sequence length="412" mass="45053">MATLFKNIKELIQVREASIAFVSGKDMNVLPTIKGAFLVVEDGLITDFGTMENCPSNDFYEVIDATGKMILPAWCDSHTHMVYAGNREGEFVDRIKGLSYEEIAKNGGGILNSAKKLQETSESDLYDQSKARLEEVMRLGTGAVEIKSGYGLTLESELKMLRVIKCLQENYPIEIKATFLGAHAVPETYKNDKSGYLSLLIDKVLPKVAKENLAQYIDVFCETGYFTVTDTERILKAGKKYGLTPKIHVNQFTAIGGVQAGVKFNALSVDHLEIMRDKDINALKNTATMPVALPSCSYFLSIPYAPARQMIDAGLPLALATDYNPGSAPSGNMNFVVSTACIKMKMTPEEAINAATINGAYAMGLENKLGSITKGKQANLILTKPINSYGFIPYAFGDNQIESVFIKGKEII</sequence>
<feature type="binding site" evidence="7">
    <location>
        <position position="150"/>
    </location>
    <ligand>
        <name>4-imidazolone-5-propanoate</name>
        <dbReference type="ChEBI" id="CHEBI:77893"/>
    </ligand>
</feature>
<keyword evidence="7" id="KW-0963">Cytoplasm</keyword>
<evidence type="ECO:0000256" key="7">
    <source>
        <dbReference type="HAMAP-Rule" id="MF_00372"/>
    </source>
</evidence>
<dbReference type="InterPro" id="IPR011059">
    <property type="entry name" value="Metal-dep_hydrolase_composite"/>
</dbReference>
<evidence type="ECO:0000256" key="5">
    <source>
        <dbReference type="ARBA" id="ARBA00022833"/>
    </source>
</evidence>
<feature type="binding site" evidence="7">
    <location>
        <position position="324"/>
    </location>
    <ligand>
        <name>N-formimidoyl-L-glutamate</name>
        <dbReference type="ChEBI" id="CHEBI:58928"/>
    </ligand>
</feature>
<comment type="pathway">
    <text evidence="7">Amino-acid degradation; L-histidine degradation into L-glutamate; N-formimidoyl-L-glutamate from L-histidine: step 3/3.</text>
</comment>
<dbReference type="NCBIfam" id="TIGR01224">
    <property type="entry name" value="hutI"/>
    <property type="match status" value="1"/>
</dbReference>
<dbReference type="Gene3D" id="3.20.20.140">
    <property type="entry name" value="Metal-dependent hydrolases"/>
    <property type="match status" value="1"/>
</dbReference>
<dbReference type="Pfam" id="PF01979">
    <property type="entry name" value="Amidohydro_1"/>
    <property type="match status" value="1"/>
</dbReference>
<feature type="binding site" evidence="7">
    <location>
        <position position="248"/>
    </location>
    <ligand>
        <name>Zn(2+)</name>
        <dbReference type="ChEBI" id="CHEBI:29105"/>
    </ligand>
</feature>
<feature type="binding site" evidence="7">
    <location>
        <position position="248"/>
    </location>
    <ligand>
        <name>Fe(3+)</name>
        <dbReference type="ChEBI" id="CHEBI:29034"/>
    </ligand>
</feature>
<dbReference type="RefSeq" id="WP_415864677.1">
    <property type="nucleotide sequence ID" value="NZ_CP134537.1"/>
</dbReference>
<evidence type="ECO:0000256" key="3">
    <source>
        <dbReference type="ARBA" id="ARBA00022801"/>
    </source>
</evidence>
<dbReference type="GO" id="GO:0050480">
    <property type="term" value="F:imidazolonepropionase activity"/>
    <property type="evidence" value="ECO:0007669"/>
    <property type="project" value="UniProtKB-EC"/>
</dbReference>
<dbReference type="EC" id="3.5.2.7" evidence="1 7"/>
<comment type="cofactor">
    <cofactor evidence="7">
        <name>Zn(2+)</name>
        <dbReference type="ChEBI" id="CHEBI:29105"/>
    </cofactor>
    <cofactor evidence="7">
        <name>Fe(3+)</name>
        <dbReference type="ChEBI" id="CHEBI:29034"/>
    </cofactor>
    <text evidence="7">Binds 1 zinc or iron ion per subunit.</text>
</comment>